<organism evidence="2 3">
    <name type="scientific">Ladona fulva</name>
    <name type="common">Scarce chaser dragonfly</name>
    <name type="synonym">Libellula fulva</name>
    <dbReference type="NCBI Taxonomy" id="123851"/>
    <lineage>
        <taxon>Eukaryota</taxon>
        <taxon>Metazoa</taxon>
        <taxon>Ecdysozoa</taxon>
        <taxon>Arthropoda</taxon>
        <taxon>Hexapoda</taxon>
        <taxon>Insecta</taxon>
        <taxon>Pterygota</taxon>
        <taxon>Palaeoptera</taxon>
        <taxon>Odonata</taxon>
        <taxon>Epiprocta</taxon>
        <taxon>Anisoptera</taxon>
        <taxon>Libelluloidea</taxon>
        <taxon>Libellulidae</taxon>
        <taxon>Ladona</taxon>
    </lineage>
</organism>
<comment type="caution">
    <text evidence="2">The sequence shown here is derived from an EMBL/GenBank/DDBJ whole genome shotgun (WGS) entry which is preliminary data.</text>
</comment>
<sequence>MTEQRANIKFCVKLGKTDDETCQLIQRVYGTEALSKKQIKKWFNRFRDGRESIEDDSRSGPPSNNSENVRKVTEFLRTDCRVTIRLIEQFTGISKSTVNRILNNELCMKSVSNRYVSSLLSHNQKDVRVEHCKDMLRTTGKNPLFLSNIVTGGEMWCYLRGPSTNSNAADADHYLRLMEHLVEEIGRKRPEYGDQGSWSLLHDEASAHGATMVREFFAKKGIVVLNHPPQSPDLAPADFWLLPKLKLAIIDPQHSEIEEIQQVTVKFLEQRRVQEFLDCFHRLEGRLRRCIDVNGDYLNN</sequence>
<evidence type="ECO:0000313" key="3">
    <source>
        <dbReference type="Proteomes" id="UP000792457"/>
    </source>
</evidence>
<protein>
    <recommendedName>
        <fullName evidence="1">Mos1 transposase HTH domain-containing protein</fullName>
    </recommendedName>
</protein>
<gene>
    <name evidence="2" type="ORF">J437_LFUL014495</name>
</gene>
<dbReference type="Gene3D" id="3.30.420.10">
    <property type="entry name" value="Ribonuclease H-like superfamily/Ribonuclease H"/>
    <property type="match status" value="1"/>
</dbReference>
<dbReference type="InterPro" id="IPR041426">
    <property type="entry name" value="Mos1_HTH"/>
</dbReference>
<evidence type="ECO:0000259" key="1">
    <source>
        <dbReference type="Pfam" id="PF17906"/>
    </source>
</evidence>
<dbReference type="GO" id="GO:0003676">
    <property type="term" value="F:nucleic acid binding"/>
    <property type="evidence" value="ECO:0007669"/>
    <property type="project" value="InterPro"/>
</dbReference>
<evidence type="ECO:0000313" key="2">
    <source>
        <dbReference type="EMBL" id="KAG8233976.1"/>
    </source>
</evidence>
<dbReference type="Proteomes" id="UP000792457">
    <property type="component" value="Unassembled WGS sequence"/>
</dbReference>
<keyword evidence="3" id="KW-1185">Reference proteome</keyword>
<dbReference type="AlphaFoldDB" id="A0A8K0P510"/>
<dbReference type="PANTHER" id="PTHR46060:SF1">
    <property type="entry name" value="MARINER MOS1 TRANSPOSASE-LIKE PROTEIN"/>
    <property type="match status" value="1"/>
</dbReference>
<dbReference type="InterPro" id="IPR052709">
    <property type="entry name" value="Transposase-MT_Hybrid"/>
</dbReference>
<dbReference type="Pfam" id="PF17906">
    <property type="entry name" value="HTH_48"/>
    <property type="match status" value="1"/>
</dbReference>
<feature type="domain" description="Mos1 transposase HTH" evidence="1">
    <location>
        <begin position="5"/>
        <end position="49"/>
    </location>
</feature>
<dbReference type="OrthoDB" id="10033972at2759"/>
<accession>A0A8K0P510</accession>
<reference evidence="2" key="2">
    <citation type="submission" date="2017-10" db="EMBL/GenBank/DDBJ databases">
        <title>Ladona fulva Genome sequencing and assembly.</title>
        <authorList>
            <person name="Murali S."/>
            <person name="Richards S."/>
            <person name="Bandaranaike D."/>
            <person name="Bellair M."/>
            <person name="Blankenburg K."/>
            <person name="Chao H."/>
            <person name="Dinh H."/>
            <person name="Doddapaneni H."/>
            <person name="Dugan-Rocha S."/>
            <person name="Elkadiri S."/>
            <person name="Gnanaolivu R."/>
            <person name="Hernandez B."/>
            <person name="Skinner E."/>
            <person name="Javaid M."/>
            <person name="Lee S."/>
            <person name="Li M."/>
            <person name="Ming W."/>
            <person name="Munidasa M."/>
            <person name="Muniz J."/>
            <person name="Nguyen L."/>
            <person name="Hughes D."/>
            <person name="Osuji N."/>
            <person name="Pu L.-L."/>
            <person name="Puazo M."/>
            <person name="Qu C."/>
            <person name="Quiroz J."/>
            <person name="Raj R."/>
            <person name="Weissenberger G."/>
            <person name="Xin Y."/>
            <person name="Zou X."/>
            <person name="Han Y."/>
            <person name="Worley K."/>
            <person name="Muzny D."/>
            <person name="Gibbs R."/>
        </authorList>
    </citation>
    <scope>NUCLEOTIDE SEQUENCE</scope>
    <source>
        <strain evidence="2">Sampled in the wild</strain>
    </source>
</reference>
<dbReference type="InterPro" id="IPR036397">
    <property type="entry name" value="RNaseH_sf"/>
</dbReference>
<reference evidence="2" key="1">
    <citation type="submission" date="2013-04" db="EMBL/GenBank/DDBJ databases">
        <authorList>
            <person name="Qu J."/>
            <person name="Murali S.C."/>
            <person name="Bandaranaike D."/>
            <person name="Bellair M."/>
            <person name="Blankenburg K."/>
            <person name="Chao H."/>
            <person name="Dinh H."/>
            <person name="Doddapaneni H."/>
            <person name="Downs B."/>
            <person name="Dugan-Rocha S."/>
            <person name="Elkadiri S."/>
            <person name="Gnanaolivu R.D."/>
            <person name="Hernandez B."/>
            <person name="Javaid M."/>
            <person name="Jayaseelan J.C."/>
            <person name="Lee S."/>
            <person name="Li M."/>
            <person name="Ming W."/>
            <person name="Munidasa M."/>
            <person name="Muniz J."/>
            <person name="Nguyen L."/>
            <person name="Ongeri F."/>
            <person name="Osuji N."/>
            <person name="Pu L.-L."/>
            <person name="Puazo M."/>
            <person name="Qu C."/>
            <person name="Quiroz J."/>
            <person name="Raj R."/>
            <person name="Weissenberger G."/>
            <person name="Xin Y."/>
            <person name="Zou X."/>
            <person name="Han Y."/>
            <person name="Richards S."/>
            <person name="Worley K."/>
            <person name="Muzny D."/>
            <person name="Gibbs R."/>
        </authorList>
    </citation>
    <scope>NUCLEOTIDE SEQUENCE</scope>
    <source>
        <strain evidence="2">Sampled in the wild</strain>
    </source>
</reference>
<dbReference type="PANTHER" id="PTHR46060">
    <property type="entry name" value="MARINER MOS1 TRANSPOSASE-LIKE PROTEIN"/>
    <property type="match status" value="1"/>
</dbReference>
<dbReference type="EMBL" id="KZ308758">
    <property type="protein sequence ID" value="KAG8233976.1"/>
    <property type="molecule type" value="Genomic_DNA"/>
</dbReference>
<proteinExistence type="predicted"/>
<name>A0A8K0P510_LADFU</name>
<dbReference type="Gene3D" id="1.10.10.1450">
    <property type="match status" value="1"/>
</dbReference>